<sequence length="650" mass="72657">MPNTRRGQPSSFDTETVETEVVQEPPRLERVSKGKAQDKWGITPKRTYTKRKQSLAGDDEDQGSEQPVAKKKKATSNSSQPKTASSRVTAQASKDSKHRKEKGRKESQPKRRYQAPDIDETDEESERSTSKSVSRSGSRSRRTISRKSTESFKQFQEDEQDSSSEDGEHVEMPENDNDFDPEERENDLAAADLFEDEAVIFVSRDKNVGGSRSSSRASSRPTSPPSSSDGGVSHASDDETSDSSEVHSHIPRGRKTGKPVIPQDLNDDWDDRVPVVDNLEDEISQIAPLPTKKAQKLQSELPQVSNKSLPTSRLKASRKSTPGPVINLADEEDNEPWLTRTNIIVHKQTERGKTYYFQMDGQNEHITKVMHKAFDIGKRLLFLSDNTDQCPVSPQGINVITLKALILSAEDCGFNGGYDIADRLENGDHRLYIDPLIRYAAHRIAMDRAEWKEKHVSLVLSAYGLGHDQKSRVAARDLSNSMQLHFGLKQDGTINPVNPFGHPGLIQFMTAAFFSHGSWFDIITKYKSLMFVSSVDSKSHELELPRSMVAISCAVIYTILQEHAYSKSEKFPPASLDVVWKYYMEKLELLAQTKLIYHKVMHNLYSAASHDSISAHGLSTQDIVDSIDWAALAVMEEAETPAEGQGLARV</sequence>
<protein>
    <recommendedName>
        <fullName evidence="2">DUF6532 domain-containing protein</fullName>
    </recommendedName>
</protein>
<gene>
    <name evidence="3" type="ORF">K435DRAFT_870970</name>
</gene>
<evidence type="ECO:0000256" key="1">
    <source>
        <dbReference type="SAM" id="MobiDB-lite"/>
    </source>
</evidence>
<dbReference type="AlphaFoldDB" id="A0A4S8L5Q2"/>
<feature type="compositionally biased region" description="Polar residues" evidence="1">
    <location>
        <begin position="296"/>
        <end position="311"/>
    </location>
</feature>
<name>A0A4S8L5Q2_DENBC</name>
<evidence type="ECO:0000313" key="4">
    <source>
        <dbReference type="Proteomes" id="UP000297245"/>
    </source>
</evidence>
<feature type="compositionally biased region" description="Polar residues" evidence="1">
    <location>
        <begin position="75"/>
        <end position="93"/>
    </location>
</feature>
<dbReference type="OrthoDB" id="2803562at2759"/>
<feature type="compositionally biased region" description="Polar residues" evidence="1">
    <location>
        <begin position="1"/>
        <end position="13"/>
    </location>
</feature>
<dbReference type="EMBL" id="ML179642">
    <property type="protein sequence ID" value="THU83770.1"/>
    <property type="molecule type" value="Genomic_DNA"/>
</dbReference>
<evidence type="ECO:0000313" key="3">
    <source>
        <dbReference type="EMBL" id="THU83770.1"/>
    </source>
</evidence>
<dbReference type="InterPro" id="IPR045341">
    <property type="entry name" value="DUF6532"/>
</dbReference>
<reference evidence="3 4" key="1">
    <citation type="journal article" date="2019" name="Nat. Ecol. Evol.">
        <title>Megaphylogeny resolves global patterns of mushroom evolution.</title>
        <authorList>
            <person name="Varga T."/>
            <person name="Krizsan K."/>
            <person name="Foldi C."/>
            <person name="Dima B."/>
            <person name="Sanchez-Garcia M."/>
            <person name="Sanchez-Ramirez S."/>
            <person name="Szollosi G.J."/>
            <person name="Szarkandi J.G."/>
            <person name="Papp V."/>
            <person name="Albert L."/>
            <person name="Andreopoulos W."/>
            <person name="Angelini C."/>
            <person name="Antonin V."/>
            <person name="Barry K.W."/>
            <person name="Bougher N.L."/>
            <person name="Buchanan P."/>
            <person name="Buyck B."/>
            <person name="Bense V."/>
            <person name="Catcheside P."/>
            <person name="Chovatia M."/>
            <person name="Cooper J."/>
            <person name="Damon W."/>
            <person name="Desjardin D."/>
            <person name="Finy P."/>
            <person name="Geml J."/>
            <person name="Haridas S."/>
            <person name="Hughes K."/>
            <person name="Justo A."/>
            <person name="Karasinski D."/>
            <person name="Kautmanova I."/>
            <person name="Kiss B."/>
            <person name="Kocsube S."/>
            <person name="Kotiranta H."/>
            <person name="LaButti K.M."/>
            <person name="Lechner B.E."/>
            <person name="Liimatainen K."/>
            <person name="Lipzen A."/>
            <person name="Lukacs Z."/>
            <person name="Mihaltcheva S."/>
            <person name="Morgado L.N."/>
            <person name="Niskanen T."/>
            <person name="Noordeloos M.E."/>
            <person name="Ohm R.A."/>
            <person name="Ortiz-Santana B."/>
            <person name="Ovrebo C."/>
            <person name="Racz N."/>
            <person name="Riley R."/>
            <person name="Savchenko A."/>
            <person name="Shiryaev A."/>
            <person name="Soop K."/>
            <person name="Spirin V."/>
            <person name="Szebenyi C."/>
            <person name="Tomsovsky M."/>
            <person name="Tulloss R.E."/>
            <person name="Uehling J."/>
            <person name="Grigoriev I.V."/>
            <person name="Vagvolgyi C."/>
            <person name="Papp T."/>
            <person name="Martin F.M."/>
            <person name="Miettinen O."/>
            <person name="Hibbett D.S."/>
            <person name="Nagy L.G."/>
        </authorList>
    </citation>
    <scope>NUCLEOTIDE SEQUENCE [LARGE SCALE GENOMIC DNA]</scope>
    <source>
        <strain evidence="3 4">CBS 962.96</strain>
    </source>
</reference>
<feature type="domain" description="DUF6532" evidence="2">
    <location>
        <begin position="431"/>
        <end position="588"/>
    </location>
</feature>
<dbReference type="Pfam" id="PF20149">
    <property type="entry name" value="DUF6532"/>
    <property type="match status" value="1"/>
</dbReference>
<feature type="region of interest" description="Disordered" evidence="1">
    <location>
        <begin position="290"/>
        <end position="329"/>
    </location>
</feature>
<proteinExistence type="predicted"/>
<feature type="compositionally biased region" description="Low complexity" evidence="1">
    <location>
        <begin position="211"/>
        <end position="228"/>
    </location>
</feature>
<dbReference type="Proteomes" id="UP000297245">
    <property type="component" value="Unassembled WGS sequence"/>
</dbReference>
<feature type="compositionally biased region" description="Basic and acidic residues" evidence="1">
    <location>
        <begin position="26"/>
        <end position="38"/>
    </location>
</feature>
<keyword evidence="4" id="KW-1185">Reference proteome</keyword>
<evidence type="ECO:0000259" key="2">
    <source>
        <dbReference type="Pfam" id="PF20149"/>
    </source>
</evidence>
<feature type="compositionally biased region" description="Acidic residues" evidence="1">
    <location>
        <begin position="173"/>
        <end position="185"/>
    </location>
</feature>
<accession>A0A4S8L5Q2</accession>
<organism evidence="3 4">
    <name type="scientific">Dendrothele bispora (strain CBS 962.96)</name>
    <dbReference type="NCBI Taxonomy" id="1314807"/>
    <lineage>
        <taxon>Eukaryota</taxon>
        <taxon>Fungi</taxon>
        <taxon>Dikarya</taxon>
        <taxon>Basidiomycota</taxon>
        <taxon>Agaricomycotina</taxon>
        <taxon>Agaricomycetes</taxon>
        <taxon>Agaricomycetidae</taxon>
        <taxon>Agaricales</taxon>
        <taxon>Agaricales incertae sedis</taxon>
        <taxon>Dendrothele</taxon>
    </lineage>
</organism>
<feature type="region of interest" description="Disordered" evidence="1">
    <location>
        <begin position="1"/>
        <end position="271"/>
    </location>
</feature>